<keyword evidence="2" id="KW-0723">Serine/threonine-protein kinase</keyword>
<dbReference type="Proteomes" id="UP000799753">
    <property type="component" value="Unassembled WGS sequence"/>
</dbReference>
<evidence type="ECO:0000256" key="1">
    <source>
        <dbReference type="ARBA" id="ARBA00012513"/>
    </source>
</evidence>
<evidence type="ECO:0000256" key="5">
    <source>
        <dbReference type="ARBA" id="ARBA00022777"/>
    </source>
</evidence>
<dbReference type="PROSITE" id="PS00108">
    <property type="entry name" value="PROTEIN_KINASE_ST"/>
    <property type="match status" value="1"/>
</dbReference>
<accession>A0A6A6SGS1</accession>
<feature type="domain" description="Protein kinase" evidence="10">
    <location>
        <begin position="148"/>
        <end position="434"/>
    </location>
</feature>
<dbReference type="EMBL" id="MU006776">
    <property type="protein sequence ID" value="KAF2646740.1"/>
    <property type="molecule type" value="Genomic_DNA"/>
</dbReference>
<keyword evidence="6" id="KW-0067">ATP-binding</keyword>
<keyword evidence="4" id="KW-0547">Nucleotide-binding</keyword>
<keyword evidence="12" id="KW-1185">Reference proteome</keyword>
<dbReference type="GO" id="GO:0004674">
    <property type="term" value="F:protein serine/threonine kinase activity"/>
    <property type="evidence" value="ECO:0007669"/>
    <property type="project" value="UniProtKB-KW"/>
</dbReference>
<evidence type="ECO:0000313" key="12">
    <source>
        <dbReference type="Proteomes" id="UP000799753"/>
    </source>
</evidence>
<feature type="compositionally biased region" description="Basic and acidic residues" evidence="9">
    <location>
        <begin position="8"/>
        <end position="26"/>
    </location>
</feature>
<comment type="catalytic activity">
    <reaction evidence="7">
        <text>L-threonyl-[protein] + ATP = O-phospho-L-threonyl-[protein] + ADP + H(+)</text>
        <dbReference type="Rhea" id="RHEA:46608"/>
        <dbReference type="Rhea" id="RHEA-COMP:11060"/>
        <dbReference type="Rhea" id="RHEA-COMP:11605"/>
        <dbReference type="ChEBI" id="CHEBI:15378"/>
        <dbReference type="ChEBI" id="CHEBI:30013"/>
        <dbReference type="ChEBI" id="CHEBI:30616"/>
        <dbReference type="ChEBI" id="CHEBI:61977"/>
        <dbReference type="ChEBI" id="CHEBI:456216"/>
        <dbReference type="EC" id="2.7.11.1"/>
    </reaction>
</comment>
<dbReference type="PANTHER" id="PTHR43671">
    <property type="entry name" value="SERINE/THREONINE-PROTEIN KINASE NEK"/>
    <property type="match status" value="1"/>
</dbReference>
<feature type="region of interest" description="Disordered" evidence="9">
    <location>
        <begin position="67"/>
        <end position="123"/>
    </location>
</feature>
<dbReference type="OrthoDB" id="310217at2759"/>
<keyword evidence="5" id="KW-0418">Kinase</keyword>
<name>A0A6A6SGS1_9PLEO</name>
<dbReference type="SMART" id="SM00220">
    <property type="entry name" value="S_TKc"/>
    <property type="match status" value="1"/>
</dbReference>
<dbReference type="Gene3D" id="1.10.510.10">
    <property type="entry name" value="Transferase(Phosphotransferase) domain 1"/>
    <property type="match status" value="1"/>
</dbReference>
<evidence type="ECO:0000256" key="6">
    <source>
        <dbReference type="ARBA" id="ARBA00022840"/>
    </source>
</evidence>
<evidence type="ECO:0000256" key="9">
    <source>
        <dbReference type="SAM" id="MobiDB-lite"/>
    </source>
</evidence>
<dbReference type="Pfam" id="PF00069">
    <property type="entry name" value="Pkinase"/>
    <property type="match status" value="1"/>
</dbReference>
<proteinExistence type="predicted"/>
<dbReference type="SUPFAM" id="SSF56112">
    <property type="entry name" value="Protein kinase-like (PK-like)"/>
    <property type="match status" value="1"/>
</dbReference>
<evidence type="ECO:0000256" key="4">
    <source>
        <dbReference type="ARBA" id="ARBA00022741"/>
    </source>
</evidence>
<feature type="region of interest" description="Disordered" evidence="9">
    <location>
        <begin position="407"/>
        <end position="434"/>
    </location>
</feature>
<protein>
    <recommendedName>
        <fullName evidence="1">non-specific serine/threonine protein kinase</fullName>
        <ecNumber evidence="1">2.7.11.1</ecNumber>
    </recommendedName>
</protein>
<dbReference type="InterPro" id="IPR000719">
    <property type="entry name" value="Prot_kinase_dom"/>
</dbReference>
<dbReference type="PANTHER" id="PTHR43671:SF98">
    <property type="entry name" value="SERINE_THREONINE-PROTEIN KINASE NEK11"/>
    <property type="match status" value="1"/>
</dbReference>
<evidence type="ECO:0000256" key="7">
    <source>
        <dbReference type="ARBA" id="ARBA00047899"/>
    </source>
</evidence>
<dbReference type="InterPro" id="IPR011009">
    <property type="entry name" value="Kinase-like_dom_sf"/>
</dbReference>
<sequence length="434" mass="49087">MSAYQVRRGKEGKRYNRFSDAEKAGYDHYASSLNPRPPGSKVIERWRFLGQAQKQIHINAAQAPPAPALPAAVAPPTGHPGTDIAQADNVGQAESSSQARQPPGDNDTPNVVESPDSDMGILDCDDEENEVIETGKREIGVLAENANWKFVKTIYKREAGNKIWESSNSVYVELGDNQEIRDRIVLKHTMWTREDSDDEGLADRDRMWEIIHRISTFPRLKGLQRIRGCSKRDHADRGDEDYRYGLYQYIDWAPGKSLEKLFRNYNEKTQDRQIPETFIWTVFFNIATVLHYILTGNPWDKDSDATKNAEFEALVHRDLKPPNIFLSDPQEPYDSYPNPELGDWDLALEIARIDPGIEAGGTPGWMAPENPPEEKTDIWALGLIIWELMNSSLGDTTRERIRISETALPGTYSPGENPRASNVGLNNKLEEEPL</sequence>
<evidence type="ECO:0000313" key="11">
    <source>
        <dbReference type="EMBL" id="KAF2646740.1"/>
    </source>
</evidence>
<evidence type="ECO:0000256" key="8">
    <source>
        <dbReference type="ARBA" id="ARBA00048679"/>
    </source>
</evidence>
<dbReference type="PROSITE" id="PS50011">
    <property type="entry name" value="PROTEIN_KINASE_DOM"/>
    <property type="match status" value="1"/>
</dbReference>
<evidence type="ECO:0000256" key="2">
    <source>
        <dbReference type="ARBA" id="ARBA00022527"/>
    </source>
</evidence>
<evidence type="ECO:0000259" key="10">
    <source>
        <dbReference type="PROSITE" id="PS50011"/>
    </source>
</evidence>
<organism evidence="11 12">
    <name type="scientific">Massarina eburnea CBS 473.64</name>
    <dbReference type="NCBI Taxonomy" id="1395130"/>
    <lineage>
        <taxon>Eukaryota</taxon>
        <taxon>Fungi</taxon>
        <taxon>Dikarya</taxon>
        <taxon>Ascomycota</taxon>
        <taxon>Pezizomycotina</taxon>
        <taxon>Dothideomycetes</taxon>
        <taxon>Pleosporomycetidae</taxon>
        <taxon>Pleosporales</taxon>
        <taxon>Massarineae</taxon>
        <taxon>Massarinaceae</taxon>
        <taxon>Massarina</taxon>
    </lineage>
</organism>
<dbReference type="EC" id="2.7.11.1" evidence="1"/>
<feature type="region of interest" description="Disordered" evidence="9">
    <location>
        <begin position="1"/>
        <end position="40"/>
    </location>
</feature>
<keyword evidence="3" id="KW-0808">Transferase</keyword>
<evidence type="ECO:0000256" key="3">
    <source>
        <dbReference type="ARBA" id="ARBA00022679"/>
    </source>
</evidence>
<dbReference type="AlphaFoldDB" id="A0A6A6SGS1"/>
<comment type="catalytic activity">
    <reaction evidence="8">
        <text>L-seryl-[protein] + ATP = O-phospho-L-seryl-[protein] + ADP + H(+)</text>
        <dbReference type="Rhea" id="RHEA:17989"/>
        <dbReference type="Rhea" id="RHEA-COMP:9863"/>
        <dbReference type="Rhea" id="RHEA-COMP:11604"/>
        <dbReference type="ChEBI" id="CHEBI:15378"/>
        <dbReference type="ChEBI" id="CHEBI:29999"/>
        <dbReference type="ChEBI" id="CHEBI:30616"/>
        <dbReference type="ChEBI" id="CHEBI:83421"/>
        <dbReference type="ChEBI" id="CHEBI:456216"/>
        <dbReference type="EC" id="2.7.11.1"/>
    </reaction>
</comment>
<dbReference type="InterPro" id="IPR008271">
    <property type="entry name" value="Ser/Thr_kinase_AS"/>
</dbReference>
<dbReference type="InterPro" id="IPR050660">
    <property type="entry name" value="NEK_Ser/Thr_kinase"/>
</dbReference>
<gene>
    <name evidence="11" type="ORF">P280DRAFT_512891</name>
</gene>
<reference evidence="11" key="1">
    <citation type="journal article" date="2020" name="Stud. Mycol.">
        <title>101 Dothideomycetes genomes: a test case for predicting lifestyles and emergence of pathogens.</title>
        <authorList>
            <person name="Haridas S."/>
            <person name="Albert R."/>
            <person name="Binder M."/>
            <person name="Bloem J."/>
            <person name="Labutti K."/>
            <person name="Salamov A."/>
            <person name="Andreopoulos B."/>
            <person name="Baker S."/>
            <person name="Barry K."/>
            <person name="Bills G."/>
            <person name="Bluhm B."/>
            <person name="Cannon C."/>
            <person name="Castanera R."/>
            <person name="Culley D."/>
            <person name="Daum C."/>
            <person name="Ezra D."/>
            <person name="Gonzalez J."/>
            <person name="Henrissat B."/>
            <person name="Kuo A."/>
            <person name="Liang C."/>
            <person name="Lipzen A."/>
            <person name="Lutzoni F."/>
            <person name="Magnuson J."/>
            <person name="Mondo S."/>
            <person name="Nolan M."/>
            <person name="Ohm R."/>
            <person name="Pangilinan J."/>
            <person name="Park H.-J."/>
            <person name="Ramirez L."/>
            <person name="Alfaro M."/>
            <person name="Sun H."/>
            <person name="Tritt A."/>
            <person name="Yoshinaga Y."/>
            <person name="Zwiers L.-H."/>
            <person name="Turgeon B."/>
            <person name="Goodwin S."/>
            <person name="Spatafora J."/>
            <person name="Crous P."/>
            <person name="Grigoriev I."/>
        </authorList>
    </citation>
    <scope>NUCLEOTIDE SEQUENCE</scope>
    <source>
        <strain evidence="11">CBS 473.64</strain>
    </source>
</reference>
<dbReference type="GO" id="GO:0005524">
    <property type="term" value="F:ATP binding"/>
    <property type="evidence" value="ECO:0007669"/>
    <property type="project" value="UniProtKB-KW"/>
</dbReference>